<organism evidence="3 4">
    <name type="scientific">Diplocarpon rosae</name>
    <dbReference type="NCBI Taxonomy" id="946125"/>
    <lineage>
        <taxon>Eukaryota</taxon>
        <taxon>Fungi</taxon>
        <taxon>Dikarya</taxon>
        <taxon>Ascomycota</taxon>
        <taxon>Pezizomycotina</taxon>
        <taxon>Leotiomycetes</taxon>
        <taxon>Helotiales</taxon>
        <taxon>Drepanopezizaceae</taxon>
        <taxon>Diplocarpon</taxon>
    </lineage>
</organism>
<evidence type="ECO:0000256" key="1">
    <source>
        <dbReference type="SAM" id="MobiDB-lite"/>
    </source>
</evidence>
<feature type="domain" description="AHC1-like C2H2 zinc-finger" evidence="2">
    <location>
        <begin position="242"/>
        <end position="292"/>
    </location>
</feature>
<dbReference type="Pfam" id="PF25909">
    <property type="entry name" value="zf-C2H2_AHC1"/>
    <property type="match status" value="1"/>
</dbReference>
<evidence type="ECO:0000313" key="4">
    <source>
        <dbReference type="Proteomes" id="UP001285354"/>
    </source>
</evidence>
<protein>
    <recommendedName>
        <fullName evidence="2">AHC1-like C2H2 zinc-finger domain-containing protein</fullName>
    </recommendedName>
</protein>
<dbReference type="AlphaFoldDB" id="A0AAD9WD89"/>
<feature type="region of interest" description="Disordered" evidence="1">
    <location>
        <begin position="412"/>
        <end position="591"/>
    </location>
</feature>
<reference evidence="3" key="1">
    <citation type="submission" date="2023-06" db="EMBL/GenBank/DDBJ databases">
        <title>Draft genome of Marssonina rosae.</title>
        <authorList>
            <person name="Cheng Q."/>
        </authorList>
    </citation>
    <scope>NUCLEOTIDE SEQUENCE</scope>
    <source>
        <strain evidence="3">R4</strain>
    </source>
</reference>
<evidence type="ECO:0000313" key="3">
    <source>
        <dbReference type="EMBL" id="KAK2625186.1"/>
    </source>
</evidence>
<comment type="caution">
    <text evidence="3">The sequence shown here is derived from an EMBL/GenBank/DDBJ whole genome shotgun (WGS) entry which is preliminary data.</text>
</comment>
<sequence length="636" mass="67770">MASRPVVQIVSGGGGALKRRRRRSSSSSSSSLDLDDSGIDGFPAAKRRRDTPCTDEGVPLETAPGYAVNAALPGSDPAGRIRDAIESQFSLEILLKHQELRLINQELAKCQAALEQLRRCHLIPFPPSLHNPLSMSNVSDGIGPAVGQSGRVPKWAPPFGVTDGPYSKHYTKWLISDPSFDGGDGESSEGSRAGKTALDGRATRNSLSESGTLASKSSRSQRGLASQKLQALPSGYPPVKEKAGPCVLKRGDGQWVKLICLDCQRHDFSSTQGFINHCRISHRRDFKSHEEAAVASGHEVEVDNMGRIVGEEKTPTPAPGVHPLVRSAPSDREAYSALVSRIQASLEMYDQGNLPGVTSIAGASSIPRRKNIPSAPNATFVPSASTPHLSELMRSRGYDCDLSEIVAAAKAQVPLEDSEESDGDEESTPTQHSGPGKQLFGIDGATSPLPPTMRMPARAGVSPAPLGGPSSSSKGIDARHSGMSGISPRLACTTPVTNAAIPPRRPTRRLGPTHGSVEGSREMDIDVDMEMPEGSSMIDLSPNTVASNSAPSLVSDDGDYDEVDDAESARSHSEDEDSDVAEINIDDDNMEKVIPRTVMRNRAGSGSDALRLRKEDKHVTFVSPVKDGRDPRVRKA</sequence>
<feature type="region of interest" description="Disordered" evidence="1">
    <location>
        <begin position="1"/>
        <end position="61"/>
    </location>
</feature>
<feature type="compositionally biased region" description="Acidic residues" evidence="1">
    <location>
        <begin position="556"/>
        <end position="566"/>
    </location>
</feature>
<feature type="compositionally biased region" description="Low complexity" evidence="1">
    <location>
        <begin position="460"/>
        <end position="473"/>
    </location>
</feature>
<dbReference type="Proteomes" id="UP001285354">
    <property type="component" value="Unassembled WGS sequence"/>
</dbReference>
<proteinExistence type="predicted"/>
<feature type="region of interest" description="Disordered" evidence="1">
    <location>
        <begin position="180"/>
        <end position="236"/>
    </location>
</feature>
<dbReference type="EMBL" id="JAUBYV010000008">
    <property type="protein sequence ID" value="KAK2625186.1"/>
    <property type="molecule type" value="Genomic_DNA"/>
</dbReference>
<feature type="compositionally biased region" description="Polar residues" evidence="1">
    <location>
        <begin position="541"/>
        <end position="552"/>
    </location>
</feature>
<feature type="compositionally biased region" description="Acidic residues" evidence="1">
    <location>
        <begin position="574"/>
        <end position="589"/>
    </location>
</feature>
<dbReference type="InterPro" id="IPR058706">
    <property type="entry name" value="zf-C2H2_AHC1-like"/>
</dbReference>
<gene>
    <name evidence="3" type="ORF">QTJ16_005555</name>
</gene>
<feature type="compositionally biased region" description="Polar residues" evidence="1">
    <location>
        <begin position="203"/>
        <end position="229"/>
    </location>
</feature>
<feature type="compositionally biased region" description="Acidic residues" evidence="1">
    <location>
        <begin position="416"/>
        <end position="427"/>
    </location>
</feature>
<keyword evidence="4" id="KW-1185">Reference proteome</keyword>
<accession>A0AAD9WD89</accession>
<name>A0AAD9WD89_9HELO</name>
<evidence type="ECO:0000259" key="2">
    <source>
        <dbReference type="Pfam" id="PF25909"/>
    </source>
</evidence>